<feature type="domain" description="TadE-like" evidence="2">
    <location>
        <begin position="28"/>
        <end position="66"/>
    </location>
</feature>
<organism evidence="3 4">
    <name type="scientific">Tropicimonas omnivorans</name>
    <dbReference type="NCBI Taxonomy" id="3075590"/>
    <lineage>
        <taxon>Bacteria</taxon>
        <taxon>Pseudomonadati</taxon>
        <taxon>Pseudomonadota</taxon>
        <taxon>Alphaproteobacteria</taxon>
        <taxon>Rhodobacterales</taxon>
        <taxon>Roseobacteraceae</taxon>
        <taxon>Tropicimonas</taxon>
    </lineage>
</organism>
<dbReference type="InterPro" id="IPR012495">
    <property type="entry name" value="TadE-like_dom"/>
</dbReference>
<feature type="transmembrane region" description="Helical" evidence="1">
    <location>
        <begin position="34"/>
        <end position="54"/>
    </location>
</feature>
<accession>A0ABU3DJG8</accession>
<proteinExistence type="predicted"/>
<evidence type="ECO:0000256" key="1">
    <source>
        <dbReference type="SAM" id="Phobius"/>
    </source>
</evidence>
<reference evidence="3 4" key="1">
    <citation type="submission" date="2023-09" db="EMBL/GenBank/DDBJ databases">
        <authorList>
            <person name="Rey-Velasco X."/>
        </authorList>
    </citation>
    <scope>NUCLEOTIDE SEQUENCE [LARGE SCALE GENOMIC DNA]</scope>
    <source>
        <strain evidence="3 4">F158</strain>
    </source>
</reference>
<dbReference type="EMBL" id="JAVRHL010000003">
    <property type="protein sequence ID" value="MDT0683262.1"/>
    <property type="molecule type" value="Genomic_DNA"/>
</dbReference>
<evidence type="ECO:0000313" key="3">
    <source>
        <dbReference type="EMBL" id="MDT0683262.1"/>
    </source>
</evidence>
<name>A0ABU3DJG8_9RHOB</name>
<protein>
    <submittedName>
        <fullName evidence="3">TadE/TadG family type IV pilus assembly protein</fullName>
    </submittedName>
</protein>
<keyword evidence="4" id="KW-1185">Reference proteome</keyword>
<dbReference type="Pfam" id="PF07811">
    <property type="entry name" value="TadE"/>
    <property type="match status" value="1"/>
</dbReference>
<keyword evidence="1" id="KW-1133">Transmembrane helix</keyword>
<keyword evidence="1" id="KW-0472">Membrane</keyword>
<evidence type="ECO:0000313" key="4">
    <source>
        <dbReference type="Proteomes" id="UP001265259"/>
    </source>
</evidence>
<keyword evidence="1" id="KW-0812">Transmembrane</keyword>
<dbReference type="Proteomes" id="UP001265259">
    <property type="component" value="Unassembled WGS sequence"/>
</dbReference>
<gene>
    <name evidence="3" type="ORF">RM543_11235</name>
</gene>
<sequence length="189" mass="21049">MSAARPPHGPRHSGLRHALRRFARDEAGTATIEFVILFPIFMVVFLSTLEGGFLQVRQVMLDRATDLSVRELRLGLEASPTHEKLRNRICEYATVIPDCQNSLVVELTRVSKDDWTAGTSGVRCVDKEEDVAPVTDFIPGGQHDMMLLRVCAVVRPIFPTTGLGLALQRQTEDYYALVARAAFVNEPRS</sequence>
<evidence type="ECO:0000259" key="2">
    <source>
        <dbReference type="Pfam" id="PF07811"/>
    </source>
</evidence>
<comment type="caution">
    <text evidence="3">The sequence shown here is derived from an EMBL/GenBank/DDBJ whole genome shotgun (WGS) entry which is preliminary data.</text>
</comment>
<dbReference type="RefSeq" id="WP_311691654.1">
    <property type="nucleotide sequence ID" value="NZ_JAVRHL010000003.1"/>
</dbReference>